<dbReference type="RefSeq" id="WP_210100248.1">
    <property type="nucleotide sequence ID" value="NZ_BAABLK010000064.1"/>
</dbReference>
<dbReference type="EMBL" id="BAABLK010000064">
    <property type="protein sequence ID" value="GAA5228490.1"/>
    <property type="molecule type" value="Genomic_DNA"/>
</dbReference>
<dbReference type="CDD" id="cd21173">
    <property type="entry name" value="NucC-like"/>
    <property type="match status" value="1"/>
</dbReference>
<dbReference type="Pfam" id="PF20247">
    <property type="entry name" value="DUF6602"/>
    <property type="match status" value="1"/>
</dbReference>
<evidence type="ECO:0000259" key="1">
    <source>
        <dbReference type="Pfam" id="PF20247"/>
    </source>
</evidence>
<evidence type="ECO:0000313" key="2">
    <source>
        <dbReference type="EMBL" id="GAA5228490.1"/>
    </source>
</evidence>
<dbReference type="InterPro" id="IPR046537">
    <property type="entry name" value="DUF6602"/>
</dbReference>
<comment type="caution">
    <text evidence="2">The sequence shown here is derived from an EMBL/GenBank/DDBJ whole genome shotgun (WGS) entry which is preliminary data.</text>
</comment>
<dbReference type="Proteomes" id="UP001501257">
    <property type="component" value="Unassembled WGS sequence"/>
</dbReference>
<accession>A0ABP9TU63</accession>
<sequence length="353" mass="39455">MSESIAYEDAEEYTFGNLGGHPQPPSGEHLRWLNSASSQMADEYDEVFSRLSTTTGRVQESGMQVEAAWATFLESWLPPQYEVVKNKHIVGEIDNGEPPEETDIVVLRPSYPRSLRSKSHILLGGVAAAFAVKSTLKSSSIQQAAQSCARLQRTMAPREGTPRKELTRPFIYGLLASSHEWKQPSSHPYYNVSKQLFEADQRFAARPIASLDLVCVPDLGTWNHITSVRPPMPSHPQMFEDLPAGDRQAAFDMINTTDVRSAFVLNPARREGDVLASFLTSLYSRLALQDRELKTLADSFSLMGADSGGRDKSRIWDASEVLSAGVRETPWNHWDNFTFGAEYATTYGWHVPW</sequence>
<evidence type="ECO:0000313" key="3">
    <source>
        <dbReference type="Proteomes" id="UP001501257"/>
    </source>
</evidence>
<proteinExistence type="predicted"/>
<name>A0ABP9TU63_9MICC</name>
<reference evidence="3" key="1">
    <citation type="journal article" date="2019" name="Int. J. Syst. Evol. Microbiol.">
        <title>The Global Catalogue of Microorganisms (GCM) 10K type strain sequencing project: providing services to taxonomists for standard genome sequencing and annotation.</title>
        <authorList>
            <consortium name="The Broad Institute Genomics Platform"/>
            <consortium name="The Broad Institute Genome Sequencing Center for Infectious Disease"/>
            <person name="Wu L."/>
            <person name="Ma J."/>
        </authorList>
    </citation>
    <scope>NUCLEOTIDE SEQUENCE [LARGE SCALE GENOMIC DNA]</scope>
    <source>
        <strain evidence="3">JCM 18952</strain>
    </source>
</reference>
<keyword evidence="3" id="KW-1185">Reference proteome</keyword>
<feature type="domain" description="DUF6602" evidence="1">
    <location>
        <begin position="54"/>
        <end position="153"/>
    </location>
</feature>
<protein>
    <recommendedName>
        <fullName evidence="1">DUF6602 domain-containing protein</fullName>
    </recommendedName>
</protein>
<organism evidence="2 3">
    <name type="scientific">Paeniglutamicibacter antarcticus</name>
    <dbReference type="NCBI Taxonomy" id="494023"/>
    <lineage>
        <taxon>Bacteria</taxon>
        <taxon>Bacillati</taxon>
        <taxon>Actinomycetota</taxon>
        <taxon>Actinomycetes</taxon>
        <taxon>Micrococcales</taxon>
        <taxon>Micrococcaceae</taxon>
        <taxon>Paeniglutamicibacter</taxon>
    </lineage>
</organism>
<gene>
    <name evidence="2" type="ORF">GCM10025778_30280</name>
</gene>